<reference evidence="8" key="1">
    <citation type="submission" date="2022-08" db="EMBL/GenBank/DDBJ databases">
        <authorList>
            <person name="Zhang D."/>
        </authorList>
    </citation>
    <scope>NUCLEOTIDE SEQUENCE</scope>
    <source>
        <strain evidence="8">XJ19-11</strain>
    </source>
</reference>
<evidence type="ECO:0000256" key="1">
    <source>
        <dbReference type="ARBA" id="ARBA00001913"/>
    </source>
</evidence>
<dbReference type="GO" id="GO:0046872">
    <property type="term" value="F:metal ion binding"/>
    <property type="evidence" value="ECO:0007669"/>
    <property type="project" value="UniProtKB-KW"/>
</dbReference>
<dbReference type="PANTHER" id="PTHR42693:SF42">
    <property type="entry name" value="ARYLSULFATASE G"/>
    <property type="match status" value="1"/>
</dbReference>
<keyword evidence="3" id="KW-0479">Metal-binding</keyword>
<dbReference type="Gene3D" id="3.40.720.10">
    <property type="entry name" value="Alkaline Phosphatase, subunit A"/>
    <property type="match status" value="1"/>
</dbReference>
<gene>
    <name evidence="8" type="ORF">NU887_17360</name>
</gene>
<dbReference type="InterPro" id="IPR017850">
    <property type="entry name" value="Alkaline_phosphatase_core_sf"/>
</dbReference>
<comment type="similarity">
    <text evidence="2">Belongs to the sulfatase family.</text>
</comment>
<dbReference type="PANTHER" id="PTHR42693">
    <property type="entry name" value="ARYLSULFATASE FAMILY MEMBER"/>
    <property type="match status" value="1"/>
</dbReference>
<evidence type="ECO:0000256" key="5">
    <source>
        <dbReference type="ARBA" id="ARBA00022801"/>
    </source>
</evidence>
<dbReference type="Proteomes" id="UP001142175">
    <property type="component" value="Unassembled WGS sequence"/>
</dbReference>
<organism evidence="8 9">
    <name type="scientific">Aquiflexum gelatinilyticum</name>
    <dbReference type="NCBI Taxonomy" id="2961943"/>
    <lineage>
        <taxon>Bacteria</taxon>
        <taxon>Pseudomonadati</taxon>
        <taxon>Bacteroidota</taxon>
        <taxon>Cytophagia</taxon>
        <taxon>Cytophagales</taxon>
        <taxon>Cyclobacteriaceae</taxon>
        <taxon>Aquiflexum</taxon>
    </lineage>
</organism>
<dbReference type="EMBL" id="JANSUY010000019">
    <property type="protein sequence ID" value="MCR9016807.1"/>
    <property type="molecule type" value="Genomic_DNA"/>
</dbReference>
<keyword evidence="9" id="KW-1185">Reference proteome</keyword>
<dbReference type="SUPFAM" id="SSF53649">
    <property type="entry name" value="Alkaline phosphatase-like"/>
    <property type="match status" value="1"/>
</dbReference>
<comment type="cofactor">
    <cofactor evidence="1">
        <name>Ca(2+)</name>
        <dbReference type="ChEBI" id="CHEBI:29108"/>
    </cofactor>
</comment>
<dbReference type="RefSeq" id="WP_258424653.1">
    <property type="nucleotide sequence ID" value="NZ_JANSUY010000019.1"/>
</dbReference>
<evidence type="ECO:0000256" key="6">
    <source>
        <dbReference type="ARBA" id="ARBA00022837"/>
    </source>
</evidence>
<evidence type="ECO:0000313" key="8">
    <source>
        <dbReference type="EMBL" id="MCR9016807.1"/>
    </source>
</evidence>
<dbReference type="InterPro" id="IPR050738">
    <property type="entry name" value="Sulfatase"/>
</dbReference>
<dbReference type="AlphaFoldDB" id="A0A9X2P7G2"/>
<dbReference type="GO" id="GO:0004065">
    <property type="term" value="F:arylsulfatase activity"/>
    <property type="evidence" value="ECO:0007669"/>
    <property type="project" value="TreeGrafter"/>
</dbReference>
<evidence type="ECO:0000256" key="3">
    <source>
        <dbReference type="ARBA" id="ARBA00022723"/>
    </source>
</evidence>
<dbReference type="InterPro" id="IPR000917">
    <property type="entry name" value="Sulfatase_N"/>
</dbReference>
<evidence type="ECO:0000313" key="9">
    <source>
        <dbReference type="Proteomes" id="UP001142175"/>
    </source>
</evidence>
<dbReference type="Pfam" id="PF00884">
    <property type="entry name" value="Sulfatase"/>
    <property type="match status" value="1"/>
</dbReference>
<evidence type="ECO:0000259" key="7">
    <source>
        <dbReference type="Pfam" id="PF00884"/>
    </source>
</evidence>
<feature type="domain" description="Sulfatase N-terminal" evidence="7">
    <location>
        <begin position="19"/>
        <end position="345"/>
    </location>
</feature>
<name>A0A9X2P7G2_9BACT</name>
<dbReference type="CDD" id="cd16155">
    <property type="entry name" value="sulfatase_like"/>
    <property type="match status" value="1"/>
</dbReference>
<evidence type="ECO:0000256" key="2">
    <source>
        <dbReference type="ARBA" id="ARBA00008779"/>
    </source>
</evidence>
<evidence type="ECO:0000256" key="4">
    <source>
        <dbReference type="ARBA" id="ARBA00022729"/>
    </source>
</evidence>
<keyword evidence="4" id="KW-0732">Signal</keyword>
<keyword evidence="5 8" id="KW-0378">Hydrolase</keyword>
<sequence length="480" mass="54102">MLILLLTTSISGYPQSKKPNILFLFADDQRADALGISGNPYIQTPNIDQLAREGSRFTNAYVMGGHHGAICAPSRAMLLSGKSLFQVYDRLNGVNTMPMDFSKAGYTTFGTGKWHNEKEAFEATFQQAKNVYLGGMADHYAIALRDFDENGKLGDPQIKGFSTEVFTEGAIEFIQNHSKNGAGKPFFCYVAFTVPHDPYSPAPEFINYYPDGSLPLPGNYMGLHPFQFDQLNVRDENLTGWPRKPEVIQMILSDYYGLITHLDQQIGKIISVLKDNGQYDNTIIVYAADNGLAVGSHGLLGKQNLYEHSTKVPLIIKGPGVPEGKEFDALTYLFDLYPTLSQLAGLPNPKEVTGKSLVPILQGKETQVRGSLFTAYRNTVRAVREGDWKLIRYPERDFTQLFNLKKDPLELNNLAYEDDYIEKKEALLKLMKLWQKETGDTAALTAKVIKPLEYDHKSILRQPDQWQPDYTLKRYFEKNH</sequence>
<accession>A0A9X2P7G2</accession>
<comment type="caution">
    <text evidence="8">The sequence shown here is derived from an EMBL/GenBank/DDBJ whole genome shotgun (WGS) entry which is preliminary data.</text>
</comment>
<protein>
    <submittedName>
        <fullName evidence="8">Sulfatase-like hydrolase/transferase</fullName>
    </submittedName>
</protein>
<proteinExistence type="inferred from homology"/>
<keyword evidence="6" id="KW-0106">Calcium</keyword>